<evidence type="ECO:0000313" key="2">
    <source>
        <dbReference type="Proteomes" id="UP000229924"/>
    </source>
</evidence>
<dbReference type="InterPro" id="IPR003737">
    <property type="entry name" value="GlcNAc_PI_deacetylase-related"/>
</dbReference>
<dbReference type="InterPro" id="IPR024078">
    <property type="entry name" value="LmbE-like_dom_sf"/>
</dbReference>
<reference evidence="2" key="1">
    <citation type="submission" date="2017-09" db="EMBL/GenBank/DDBJ databases">
        <title>Depth-based differentiation of microbial function through sediment-hosted aquifers and enrichment of novel symbionts in the deep terrestrial subsurface.</title>
        <authorList>
            <person name="Probst A.J."/>
            <person name="Ladd B."/>
            <person name="Jarett J.K."/>
            <person name="Geller-Mcgrath D.E."/>
            <person name="Sieber C.M.K."/>
            <person name="Emerson J.B."/>
            <person name="Anantharaman K."/>
            <person name="Thomas B.C."/>
            <person name="Malmstrom R."/>
            <person name="Stieglmeier M."/>
            <person name="Klingl A."/>
            <person name="Woyke T."/>
            <person name="Ryan C.M."/>
            <person name="Banfield J.F."/>
        </authorList>
    </citation>
    <scope>NUCLEOTIDE SEQUENCE [LARGE SCALE GENOMIC DNA]</scope>
</reference>
<gene>
    <name evidence="1" type="ORF">COZ63_01130</name>
</gene>
<proteinExistence type="predicted"/>
<dbReference type="Gene3D" id="3.40.50.10320">
    <property type="entry name" value="LmbE-like"/>
    <property type="match status" value="1"/>
</dbReference>
<evidence type="ECO:0000313" key="1">
    <source>
        <dbReference type="EMBL" id="PIX30176.1"/>
    </source>
</evidence>
<organism evidence="1 2">
    <name type="scientific">Candidatus Berkelbacteria bacterium CG_4_8_14_3_um_filter_42_13</name>
    <dbReference type="NCBI Taxonomy" id="1974505"/>
    <lineage>
        <taxon>Bacteria</taxon>
        <taxon>Candidatus Berkelbacteria</taxon>
    </lineage>
</organism>
<dbReference type="EMBL" id="PFIK01000020">
    <property type="protein sequence ID" value="PIX30176.1"/>
    <property type="molecule type" value="Genomic_DNA"/>
</dbReference>
<dbReference type="PANTHER" id="PTHR12993">
    <property type="entry name" value="N-ACETYLGLUCOSAMINYL-PHOSPHATIDYLINOSITOL DE-N-ACETYLASE-RELATED"/>
    <property type="match status" value="1"/>
</dbReference>
<comment type="caution">
    <text evidence="1">The sequence shown here is derived from an EMBL/GenBank/DDBJ whole genome shotgun (WGS) entry which is preliminary data.</text>
</comment>
<dbReference type="AlphaFoldDB" id="A0A2M7K1R1"/>
<protein>
    <recommendedName>
        <fullName evidence="3">PIG-L family deacetylase</fullName>
    </recommendedName>
</protein>
<evidence type="ECO:0008006" key="3">
    <source>
        <dbReference type="Google" id="ProtNLM"/>
    </source>
</evidence>
<dbReference type="Proteomes" id="UP000229924">
    <property type="component" value="Unassembled WGS sequence"/>
</dbReference>
<dbReference type="Pfam" id="PF02585">
    <property type="entry name" value="PIG-L"/>
    <property type="match status" value="1"/>
</dbReference>
<dbReference type="PANTHER" id="PTHR12993:SF11">
    <property type="entry name" value="N-ACETYLGLUCOSAMINYL-PHOSPHATIDYLINOSITOL DE-N-ACETYLASE"/>
    <property type="match status" value="1"/>
</dbReference>
<accession>A0A2M7K1R1</accession>
<name>A0A2M7K1R1_9BACT</name>
<dbReference type="GO" id="GO:0016811">
    <property type="term" value="F:hydrolase activity, acting on carbon-nitrogen (but not peptide) bonds, in linear amides"/>
    <property type="evidence" value="ECO:0007669"/>
    <property type="project" value="TreeGrafter"/>
</dbReference>
<sequence length="253" mass="29137">MSLKQSFLSAFRVMNFIIAERAWRTLVVEADFKVQKELPKANVLIVAPHPDDEIFGCAGALASIDKEQKVQIAYIFSGDQKSKSKHADEREEESKEAVRLLTNPEQIFFRQPDNSVATKQTISELSSIIQELESGIIFLPSFSDPNIDHRESVRASIEALKIAQIKGTKIKRIFVWLYEIWSPLPYFNRLLEFDWKEKEKAMEQFKTQQKERNYVKAIKSLNEYRGEIYGLGKPAEAFFAIPADLLVKLYAEE</sequence>
<dbReference type="SUPFAM" id="SSF102588">
    <property type="entry name" value="LmbE-like"/>
    <property type="match status" value="1"/>
</dbReference>